<gene>
    <name evidence="5" type="ORF">GCM10011398_02930</name>
</gene>
<dbReference type="RefSeq" id="WP_188453571.1">
    <property type="nucleotide sequence ID" value="NZ_BMFR01000001.1"/>
</dbReference>
<evidence type="ECO:0000313" key="6">
    <source>
        <dbReference type="Proteomes" id="UP000622860"/>
    </source>
</evidence>
<dbReference type="Proteomes" id="UP000622860">
    <property type="component" value="Unassembled WGS sequence"/>
</dbReference>
<feature type="domain" description="DUF4352" evidence="4">
    <location>
        <begin position="72"/>
        <end position="180"/>
    </location>
</feature>
<protein>
    <recommendedName>
        <fullName evidence="4">DUF4352 domain-containing protein</fullName>
    </recommendedName>
</protein>
<evidence type="ECO:0000256" key="3">
    <source>
        <dbReference type="SAM" id="SignalP"/>
    </source>
</evidence>
<evidence type="ECO:0000313" key="5">
    <source>
        <dbReference type="EMBL" id="GGG62960.1"/>
    </source>
</evidence>
<dbReference type="AlphaFoldDB" id="A0A917LXU9"/>
<dbReference type="PROSITE" id="PS51257">
    <property type="entry name" value="PROKAR_LIPOPROTEIN"/>
    <property type="match status" value="1"/>
</dbReference>
<sequence>MKKILLLFLFTFALLAGCSDDSGDNNDSNNSSDSSESNEQSIKTDSEEKQEDKSVYQIGETATITSDSYDFDYEVTVTDFNLANEVNDVTIEEFIAGAGERDKFAVVDVTIKNISDEAYVPNEMFSANFSGFDEEGGHVSIDEFFTVGDKKLEPGDELKGHLVYTTTVDYADKFLLKYEVMSDEETHFVLPNPEM</sequence>
<dbReference type="Pfam" id="PF11611">
    <property type="entry name" value="DUF4352"/>
    <property type="match status" value="1"/>
</dbReference>
<keyword evidence="1 3" id="KW-0732">Signal</keyword>
<reference evidence="5" key="1">
    <citation type="journal article" date="2014" name="Int. J. Syst. Evol. Microbiol.">
        <title>Complete genome sequence of Corynebacterium casei LMG S-19264T (=DSM 44701T), isolated from a smear-ripened cheese.</title>
        <authorList>
            <consortium name="US DOE Joint Genome Institute (JGI-PGF)"/>
            <person name="Walter F."/>
            <person name="Albersmeier A."/>
            <person name="Kalinowski J."/>
            <person name="Ruckert C."/>
        </authorList>
    </citation>
    <scope>NUCLEOTIDE SEQUENCE</scope>
    <source>
        <strain evidence="5">CGMCC 1.12754</strain>
    </source>
</reference>
<dbReference type="EMBL" id="BMFR01000001">
    <property type="protein sequence ID" value="GGG62960.1"/>
    <property type="molecule type" value="Genomic_DNA"/>
</dbReference>
<evidence type="ECO:0000256" key="2">
    <source>
        <dbReference type="SAM" id="MobiDB-lite"/>
    </source>
</evidence>
<proteinExistence type="predicted"/>
<keyword evidence="6" id="KW-1185">Reference proteome</keyword>
<feature type="region of interest" description="Disordered" evidence="2">
    <location>
        <begin position="21"/>
        <end position="54"/>
    </location>
</feature>
<accession>A0A917LXU9</accession>
<comment type="caution">
    <text evidence="5">The sequence shown here is derived from an EMBL/GenBank/DDBJ whole genome shotgun (WGS) entry which is preliminary data.</text>
</comment>
<name>A0A917LXU9_9BACI</name>
<evidence type="ECO:0000259" key="4">
    <source>
        <dbReference type="Pfam" id="PF11611"/>
    </source>
</evidence>
<dbReference type="Gene3D" id="2.60.40.1240">
    <property type="match status" value="1"/>
</dbReference>
<reference evidence="5" key="2">
    <citation type="submission" date="2020-09" db="EMBL/GenBank/DDBJ databases">
        <authorList>
            <person name="Sun Q."/>
            <person name="Zhou Y."/>
        </authorList>
    </citation>
    <scope>NUCLEOTIDE SEQUENCE</scope>
    <source>
        <strain evidence="5">CGMCC 1.12754</strain>
    </source>
</reference>
<feature type="signal peptide" evidence="3">
    <location>
        <begin position="1"/>
        <end position="18"/>
    </location>
</feature>
<organism evidence="5 6">
    <name type="scientific">Virgibacillus oceani</name>
    <dbReference type="NCBI Taxonomy" id="1479511"/>
    <lineage>
        <taxon>Bacteria</taxon>
        <taxon>Bacillati</taxon>
        <taxon>Bacillota</taxon>
        <taxon>Bacilli</taxon>
        <taxon>Bacillales</taxon>
        <taxon>Bacillaceae</taxon>
        <taxon>Virgibacillus</taxon>
    </lineage>
</organism>
<feature type="compositionally biased region" description="Basic and acidic residues" evidence="2">
    <location>
        <begin position="42"/>
        <end position="54"/>
    </location>
</feature>
<feature type="chain" id="PRO_5039365252" description="DUF4352 domain-containing protein" evidence="3">
    <location>
        <begin position="19"/>
        <end position="195"/>
    </location>
</feature>
<dbReference type="InterPro" id="IPR029051">
    <property type="entry name" value="DUF4352"/>
</dbReference>
<dbReference type="InterPro" id="IPR029050">
    <property type="entry name" value="Immunoprotect_excell_Ig-like"/>
</dbReference>
<evidence type="ECO:0000256" key="1">
    <source>
        <dbReference type="ARBA" id="ARBA00022729"/>
    </source>
</evidence>
<feature type="compositionally biased region" description="Low complexity" evidence="2">
    <location>
        <begin position="21"/>
        <end position="38"/>
    </location>
</feature>